<sequence>MNENFDAFDISPVPRPGPDAVAPPLYRGIYGMPMFVTLPTTDLTASVDFWTRGLGFFELFGIPGQMVHLRRWAFQDVLLVVGETTATTPRASVSFACLLDQIAPLLSSLRALDAAPEVRDTSWNTRDVEVVTPENARVLFTAAKVFDPTTLEGQNLPSVGIGRDDNGSHG</sequence>
<evidence type="ECO:0000313" key="2">
    <source>
        <dbReference type="EMBL" id="KTR94296.1"/>
    </source>
</evidence>
<evidence type="ECO:0000313" key="3">
    <source>
        <dbReference type="Proteomes" id="UP000075025"/>
    </source>
</evidence>
<organism evidence="2 3">
    <name type="scientific">Microbacterium testaceum</name>
    <name type="common">Aureobacterium testaceum</name>
    <name type="synonym">Brevibacterium testaceum</name>
    <dbReference type="NCBI Taxonomy" id="2033"/>
    <lineage>
        <taxon>Bacteria</taxon>
        <taxon>Bacillati</taxon>
        <taxon>Actinomycetota</taxon>
        <taxon>Actinomycetes</taxon>
        <taxon>Micrococcales</taxon>
        <taxon>Microbacteriaceae</taxon>
        <taxon>Microbacterium</taxon>
    </lineage>
</organism>
<comment type="caution">
    <text evidence="2">The sequence shown here is derived from an EMBL/GenBank/DDBJ whole genome shotgun (WGS) entry which is preliminary data.</text>
</comment>
<dbReference type="AlphaFoldDB" id="A0A147EX00"/>
<dbReference type="InterPro" id="IPR037523">
    <property type="entry name" value="VOC_core"/>
</dbReference>
<dbReference type="PATRIC" id="fig|2033.6.peg.2986"/>
<reference evidence="2 3" key="1">
    <citation type="journal article" date="2016" name="Front. Microbiol.">
        <title>Genomic Resource of Rice Seed Associated Bacteria.</title>
        <authorList>
            <person name="Midha S."/>
            <person name="Bansal K."/>
            <person name="Sharma S."/>
            <person name="Kumar N."/>
            <person name="Patil P.P."/>
            <person name="Chaudhry V."/>
            <person name="Patil P.B."/>
        </authorList>
    </citation>
    <scope>NUCLEOTIDE SEQUENCE [LARGE SCALE GENOMIC DNA]</scope>
    <source>
        <strain evidence="2 3">NS220</strain>
    </source>
</reference>
<dbReference type="OrthoDB" id="5066780at2"/>
<dbReference type="Proteomes" id="UP000075025">
    <property type="component" value="Unassembled WGS sequence"/>
</dbReference>
<dbReference type="PROSITE" id="PS51819">
    <property type="entry name" value="VOC"/>
    <property type="match status" value="1"/>
</dbReference>
<accession>A0A147EX00</accession>
<gene>
    <name evidence="2" type="ORF">NS220_09450</name>
</gene>
<dbReference type="InterPro" id="IPR029068">
    <property type="entry name" value="Glyas_Bleomycin-R_OHBP_Dase"/>
</dbReference>
<protein>
    <submittedName>
        <fullName evidence="2">Glycosyltransferase</fullName>
    </submittedName>
</protein>
<dbReference type="GO" id="GO:0016740">
    <property type="term" value="F:transferase activity"/>
    <property type="evidence" value="ECO:0007669"/>
    <property type="project" value="UniProtKB-KW"/>
</dbReference>
<dbReference type="RefSeq" id="WP_058623818.1">
    <property type="nucleotide sequence ID" value="NZ_LDRT01000057.1"/>
</dbReference>
<dbReference type="Gene3D" id="3.10.180.10">
    <property type="entry name" value="2,3-Dihydroxybiphenyl 1,2-Dioxygenase, domain 1"/>
    <property type="match status" value="1"/>
</dbReference>
<evidence type="ECO:0000259" key="1">
    <source>
        <dbReference type="PROSITE" id="PS51819"/>
    </source>
</evidence>
<feature type="domain" description="VOC" evidence="1">
    <location>
        <begin position="32"/>
        <end position="143"/>
    </location>
</feature>
<dbReference type="EMBL" id="LDRT01000057">
    <property type="protein sequence ID" value="KTR94296.1"/>
    <property type="molecule type" value="Genomic_DNA"/>
</dbReference>
<keyword evidence="2" id="KW-0808">Transferase</keyword>
<dbReference type="SUPFAM" id="SSF54593">
    <property type="entry name" value="Glyoxalase/Bleomycin resistance protein/Dihydroxybiphenyl dioxygenase"/>
    <property type="match status" value="1"/>
</dbReference>
<proteinExistence type="predicted"/>
<name>A0A147EX00_MICTE</name>